<feature type="binding site" description="covalent" evidence="8">
    <location>
        <position position="134"/>
    </location>
    <ligand>
        <name>heme c</name>
        <dbReference type="ChEBI" id="CHEBI:61717"/>
        <label>2</label>
    </ligand>
</feature>
<dbReference type="InterPro" id="IPR050597">
    <property type="entry name" value="Cytochrome_c_Oxidase_Subunit"/>
</dbReference>
<dbReference type="SUPFAM" id="SSF46626">
    <property type="entry name" value="Cytochrome c"/>
    <property type="match status" value="2"/>
</dbReference>
<keyword evidence="10" id="KW-0732">Signal</keyword>
<comment type="subcellular location">
    <subcellularLocation>
        <location evidence="1">Periplasm</location>
    </subcellularLocation>
</comment>
<dbReference type="InterPro" id="IPR009056">
    <property type="entry name" value="Cyt_c-like_dom"/>
</dbReference>
<dbReference type="GO" id="GO:0009055">
    <property type="term" value="F:electron transfer activity"/>
    <property type="evidence" value="ECO:0007669"/>
    <property type="project" value="InterPro"/>
</dbReference>
<evidence type="ECO:0000313" key="12">
    <source>
        <dbReference type="EMBL" id="CAA6824624.1"/>
    </source>
</evidence>
<dbReference type="PIRSF" id="PIRSF000005">
    <property type="entry name" value="Cytochrome_c4"/>
    <property type="match status" value="1"/>
</dbReference>
<keyword evidence="5" id="KW-0574">Periplasm</keyword>
<dbReference type="AlphaFoldDB" id="A0A6S6TYS7"/>
<dbReference type="GO" id="GO:0042597">
    <property type="term" value="C:periplasmic space"/>
    <property type="evidence" value="ECO:0007669"/>
    <property type="project" value="UniProtKB-SubCell"/>
</dbReference>
<keyword evidence="3 8" id="KW-0349">Heme</keyword>
<dbReference type="GO" id="GO:0005506">
    <property type="term" value="F:iron ion binding"/>
    <property type="evidence" value="ECO:0007669"/>
    <property type="project" value="InterPro"/>
</dbReference>
<reference evidence="12" key="1">
    <citation type="submission" date="2020-01" db="EMBL/GenBank/DDBJ databases">
        <authorList>
            <person name="Meier V. D."/>
            <person name="Meier V D."/>
        </authorList>
    </citation>
    <scope>NUCLEOTIDE SEQUENCE</scope>
    <source>
        <strain evidence="12">HLG_WM_MAG_07</strain>
    </source>
</reference>
<feature type="binding site" description="axial binding residue" evidence="9">
    <location>
        <position position="138"/>
    </location>
    <ligand>
        <name>heme c</name>
        <dbReference type="ChEBI" id="CHEBI:61717"/>
        <label>2</label>
    </ligand>
    <ligandPart>
        <name>Fe</name>
        <dbReference type="ChEBI" id="CHEBI:18248"/>
    </ligandPart>
</feature>
<keyword evidence="2" id="KW-0813">Transport</keyword>
<evidence type="ECO:0000256" key="7">
    <source>
        <dbReference type="ARBA" id="ARBA00023004"/>
    </source>
</evidence>
<dbReference type="Pfam" id="PF13442">
    <property type="entry name" value="Cytochrome_CBB3"/>
    <property type="match status" value="1"/>
</dbReference>
<dbReference type="InterPro" id="IPR024167">
    <property type="entry name" value="Cytochrome_c4-like"/>
</dbReference>
<feature type="binding site" description="covalent" evidence="8">
    <location>
        <position position="34"/>
    </location>
    <ligand>
        <name>heme c</name>
        <dbReference type="ChEBI" id="CHEBI:61717"/>
        <label>1</label>
    </ligand>
</feature>
<keyword evidence="6" id="KW-0249">Electron transport</keyword>
<dbReference type="GO" id="GO:0020037">
    <property type="term" value="F:heme binding"/>
    <property type="evidence" value="ECO:0007669"/>
    <property type="project" value="InterPro"/>
</dbReference>
<evidence type="ECO:0000256" key="1">
    <source>
        <dbReference type="ARBA" id="ARBA00004418"/>
    </source>
</evidence>
<feature type="binding site" description="axial binding residue" evidence="9">
    <location>
        <position position="38"/>
    </location>
    <ligand>
        <name>heme c</name>
        <dbReference type="ChEBI" id="CHEBI:61717"/>
        <label>1</label>
    </ligand>
    <ligandPart>
        <name>Fe</name>
        <dbReference type="ChEBI" id="CHEBI:18248"/>
    </ligandPart>
</feature>
<dbReference type="InterPro" id="IPR036909">
    <property type="entry name" value="Cyt_c-like_dom_sf"/>
</dbReference>
<feature type="binding site" description="covalent" evidence="8">
    <location>
        <position position="37"/>
    </location>
    <ligand>
        <name>heme c</name>
        <dbReference type="ChEBI" id="CHEBI:61717"/>
        <label>1</label>
    </ligand>
</feature>
<evidence type="ECO:0000256" key="10">
    <source>
        <dbReference type="SAM" id="SignalP"/>
    </source>
</evidence>
<feature type="domain" description="Cytochrome c" evidence="11">
    <location>
        <begin position="21"/>
        <end position="110"/>
    </location>
</feature>
<dbReference type="PANTHER" id="PTHR33751:SF9">
    <property type="entry name" value="CYTOCHROME C4"/>
    <property type="match status" value="1"/>
</dbReference>
<evidence type="ECO:0000259" key="11">
    <source>
        <dbReference type="PROSITE" id="PS51007"/>
    </source>
</evidence>
<organism evidence="12">
    <name type="scientific">uncultured Thiotrichaceae bacterium</name>
    <dbReference type="NCBI Taxonomy" id="298394"/>
    <lineage>
        <taxon>Bacteria</taxon>
        <taxon>Pseudomonadati</taxon>
        <taxon>Pseudomonadota</taxon>
        <taxon>Gammaproteobacteria</taxon>
        <taxon>Thiotrichales</taxon>
        <taxon>Thiotrichaceae</taxon>
        <taxon>environmental samples</taxon>
    </lineage>
</organism>
<feature type="binding site" description="covalent" evidence="8">
    <location>
        <position position="137"/>
    </location>
    <ligand>
        <name>heme c</name>
        <dbReference type="ChEBI" id="CHEBI:61717"/>
        <label>2</label>
    </ligand>
</feature>
<dbReference type="PROSITE" id="PS51007">
    <property type="entry name" value="CYTC"/>
    <property type="match status" value="2"/>
</dbReference>
<evidence type="ECO:0000256" key="9">
    <source>
        <dbReference type="PIRSR" id="PIRSR000005-2"/>
    </source>
</evidence>
<evidence type="ECO:0000256" key="6">
    <source>
        <dbReference type="ARBA" id="ARBA00022982"/>
    </source>
</evidence>
<name>A0A6S6TYS7_9GAMM</name>
<protein>
    <submittedName>
        <fullName evidence="12">Cytochrome c, class I</fullName>
    </submittedName>
</protein>
<dbReference type="EMBL" id="CACVAY010000120">
    <property type="protein sequence ID" value="CAA6824624.1"/>
    <property type="molecule type" value="Genomic_DNA"/>
</dbReference>
<evidence type="ECO:0000256" key="5">
    <source>
        <dbReference type="ARBA" id="ARBA00022764"/>
    </source>
</evidence>
<evidence type="ECO:0000256" key="8">
    <source>
        <dbReference type="PIRSR" id="PIRSR000005-1"/>
    </source>
</evidence>
<keyword evidence="7 9" id="KW-0408">Iron</keyword>
<feature type="chain" id="PRO_5027744655" evidence="10">
    <location>
        <begin position="25"/>
        <end position="201"/>
    </location>
</feature>
<feature type="domain" description="Cytochrome c" evidence="11">
    <location>
        <begin position="121"/>
        <end position="201"/>
    </location>
</feature>
<feature type="binding site" description="axial binding residue" evidence="9">
    <location>
        <position position="178"/>
    </location>
    <ligand>
        <name>heme c</name>
        <dbReference type="ChEBI" id="CHEBI:61717"/>
        <label>2</label>
    </ligand>
    <ligandPart>
        <name>Fe</name>
        <dbReference type="ChEBI" id="CHEBI:18248"/>
    </ligandPart>
</feature>
<evidence type="ECO:0000256" key="2">
    <source>
        <dbReference type="ARBA" id="ARBA00022448"/>
    </source>
</evidence>
<proteinExistence type="predicted"/>
<keyword evidence="4 9" id="KW-0479">Metal-binding</keyword>
<evidence type="ECO:0000256" key="3">
    <source>
        <dbReference type="ARBA" id="ARBA00022617"/>
    </source>
</evidence>
<evidence type="ECO:0000256" key="4">
    <source>
        <dbReference type="ARBA" id="ARBA00022723"/>
    </source>
</evidence>
<gene>
    <name evidence="12" type="ORF">HELGO_WM22635</name>
</gene>
<feature type="binding site" description="axial binding residue" evidence="9">
    <location>
        <position position="87"/>
    </location>
    <ligand>
        <name>heme c</name>
        <dbReference type="ChEBI" id="CHEBI:61717"/>
        <label>1</label>
    </ligand>
    <ligandPart>
        <name>Fe</name>
        <dbReference type="ChEBI" id="CHEBI:18248"/>
    </ligandPart>
</feature>
<feature type="signal peptide" evidence="10">
    <location>
        <begin position="1"/>
        <end position="24"/>
    </location>
</feature>
<dbReference type="Gene3D" id="1.10.760.10">
    <property type="entry name" value="Cytochrome c-like domain"/>
    <property type="match status" value="2"/>
</dbReference>
<comment type="PTM">
    <text evidence="8">Binds 2 heme c groups covalently per subunit.</text>
</comment>
<dbReference type="Pfam" id="PF00034">
    <property type="entry name" value="Cytochrom_C"/>
    <property type="match status" value="1"/>
</dbReference>
<sequence length="201" mass="21945">MKIQKLMALGLCLGLSLSVTNAIADGKAQAKEHCGNCHGADGNSNDPKVPNIAGFSVTTFLDIAESYRDGSRHADKYTPKVGDANDMSTIMRSMGDPSLQVIAEFYASQPFKRHPQKTDPAKVAAGAKLHEKNCEKCHSESGSLADDDAGILAGQWRPYLQDQFTKFSSEKRGMPKKMKKKFSPLTEEEKAALLDFYASQK</sequence>
<accession>A0A6S6TYS7</accession>
<dbReference type="PANTHER" id="PTHR33751">
    <property type="entry name" value="CBB3-TYPE CYTOCHROME C OXIDASE SUBUNIT FIXP"/>
    <property type="match status" value="1"/>
</dbReference>